<keyword evidence="5 12" id="KW-0999">Mitochondrion inner membrane</keyword>
<dbReference type="GO" id="GO:0006099">
    <property type="term" value="P:tricarboxylic acid cycle"/>
    <property type="evidence" value="ECO:0007669"/>
    <property type="project" value="UniProtKB-KW"/>
</dbReference>
<evidence type="ECO:0000256" key="10">
    <source>
        <dbReference type="PIRSR" id="PIRSR607992-1"/>
    </source>
</evidence>
<evidence type="ECO:0000256" key="12">
    <source>
        <dbReference type="RuleBase" id="RU364031"/>
    </source>
</evidence>
<keyword evidence="6 12" id="KW-0809">Transit peptide</keyword>
<evidence type="ECO:0000256" key="5">
    <source>
        <dbReference type="ARBA" id="ARBA00022792"/>
    </source>
</evidence>
<dbReference type="Pfam" id="PF05328">
    <property type="entry name" value="CybS"/>
    <property type="match status" value="1"/>
</dbReference>
<keyword evidence="12" id="KW-0816">Tricarboxylic acid cycle</keyword>
<reference evidence="14" key="1">
    <citation type="submission" date="2022-11" db="UniProtKB">
        <authorList>
            <consortium name="WormBaseParasite"/>
        </authorList>
    </citation>
    <scope>IDENTIFICATION</scope>
</reference>
<dbReference type="GO" id="GO:0005743">
    <property type="term" value="C:mitochondrial inner membrane"/>
    <property type="evidence" value="ECO:0007669"/>
    <property type="project" value="UniProtKB-SubCell"/>
</dbReference>
<keyword evidence="8 12" id="KW-0496">Mitochondrion</keyword>
<sequence>MSLSRLALTPLRLRGPLLAKPLAAASSMVSGYRFAGSNTAPGLSGKPMGEHALHFKIERYFAAAMLPLFPAAYFVHGPVMDALLIAAIALHTHWGIVAVINDYARPIVIGETAARMAIPAAYVLSILLLVGLLHFNINDVGLTRAFEMFFSL</sequence>
<keyword evidence="11 12" id="KW-0479">Metal-binding</keyword>
<dbReference type="PANTHER" id="PTHR13337">
    <property type="entry name" value="SUCCINATE DEHYDROGENASE"/>
    <property type="match status" value="1"/>
</dbReference>
<keyword evidence="12" id="KW-0249">Electron transport</keyword>
<dbReference type="PANTHER" id="PTHR13337:SF2">
    <property type="entry name" value="SUCCINATE DEHYDROGENASE [UBIQUINONE] CYTOCHROME B SMALL SUBUNIT, MITOCHONDRIAL"/>
    <property type="match status" value="1"/>
</dbReference>
<evidence type="ECO:0000256" key="9">
    <source>
        <dbReference type="ARBA" id="ARBA00023136"/>
    </source>
</evidence>
<dbReference type="Proteomes" id="UP000887577">
    <property type="component" value="Unplaced"/>
</dbReference>
<dbReference type="InterPro" id="IPR007992">
    <property type="entry name" value="CybS"/>
</dbReference>
<feature type="binding site" evidence="10">
    <location>
        <position position="103"/>
    </location>
    <ligand>
        <name>a ubiquinone</name>
        <dbReference type="ChEBI" id="CHEBI:16389"/>
        <note>ligand shared with IP/SDHB</note>
    </ligand>
</feature>
<feature type="transmembrane region" description="Helical" evidence="12">
    <location>
        <begin position="116"/>
        <end position="137"/>
    </location>
</feature>
<evidence type="ECO:0000256" key="8">
    <source>
        <dbReference type="ARBA" id="ARBA00023128"/>
    </source>
</evidence>
<evidence type="ECO:0000256" key="6">
    <source>
        <dbReference type="ARBA" id="ARBA00022946"/>
    </source>
</evidence>
<keyword evidence="12" id="KW-0349">Heme</keyword>
<organism evidence="13 14">
    <name type="scientific">Panagrolaimus superbus</name>
    <dbReference type="NCBI Taxonomy" id="310955"/>
    <lineage>
        <taxon>Eukaryota</taxon>
        <taxon>Metazoa</taxon>
        <taxon>Ecdysozoa</taxon>
        <taxon>Nematoda</taxon>
        <taxon>Chromadorea</taxon>
        <taxon>Rhabditida</taxon>
        <taxon>Tylenchina</taxon>
        <taxon>Panagrolaimomorpha</taxon>
        <taxon>Panagrolaimoidea</taxon>
        <taxon>Panagrolaimidae</taxon>
        <taxon>Panagrolaimus</taxon>
    </lineage>
</organism>
<evidence type="ECO:0000313" key="14">
    <source>
        <dbReference type="WBParaSite" id="PSU_v2.g15222.t1"/>
    </source>
</evidence>
<keyword evidence="11" id="KW-0408">Iron</keyword>
<evidence type="ECO:0000256" key="1">
    <source>
        <dbReference type="ARBA" id="ARBA00004448"/>
    </source>
</evidence>
<dbReference type="GO" id="GO:0048039">
    <property type="term" value="F:ubiquinone binding"/>
    <property type="evidence" value="ECO:0007669"/>
    <property type="project" value="TreeGrafter"/>
</dbReference>
<comment type="function">
    <text evidence="12">Membrane-anchoring subunit of succinate dehydrogenase (SDH) that is involved in complex II of the mitochondrial electron transport chain and is responsible for transferring electrons from succinate to ubiquinone (coenzyme Q).</text>
</comment>
<evidence type="ECO:0000256" key="7">
    <source>
        <dbReference type="ARBA" id="ARBA00022989"/>
    </source>
</evidence>
<dbReference type="GO" id="GO:0006121">
    <property type="term" value="P:mitochondrial electron transport, succinate to ubiquinone"/>
    <property type="evidence" value="ECO:0007669"/>
    <property type="project" value="TreeGrafter"/>
</dbReference>
<evidence type="ECO:0000256" key="3">
    <source>
        <dbReference type="ARBA" id="ARBA00022448"/>
    </source>
</evidence>
<protein>
    <recommendedName>
        <fullName evidence="12">Succinate dehydrogenase [ubiquinone] cytochrome b small subunit</fullName>
    </recommendedName>
</protein>
<dbReference type="Gene3D" id="1.20.1300.10">
    <property type="entry name" value="Fumarate reductase/succinate dehydrogenase, transmembrane subunit"/>
    <property type="match status" value="1"/>
</dbReference>
<dbReference type="GO" id="GO:0020037">
    <property type="term" value="F:heme binding"/>
    <property type="evidence" value="ECO:0007669"/>
    <property type="project" value="TreeGrafter"/>
</dbReference>
<comment type="caution">
    <text evidence="12">Lacks conserved residue(s) required for the propagation of feature annotation.</text>
</comment>
<feature type="binding site" description="axial binding residue" evidence="11">
    <location>
        <position position="91"/>
    </location>
    <ligand>
        <name>heme b</name>
        <dbReference type="ChEBI" id="CHEBI:60344"/>
        <note>ligand shared with SDHC</note>
    </ligand>
    <ligandPart>
        <name>Fe</name>
        <dbReference type="ChEBI" id="CHEBI:18248"/>
    </ligandPart>
</feature>
<dbReference type="GO" id="GO:0046872">
    <property type="term" value="F:metal ion binding"/>
    <property type="evidence" value="ECO:0007669"/>
    <property type="project" value="UniProtKB-KW"/>
</dbReference>
<evidence type="ECO:0000256" key="2">
    <source>
        <dbReference type="ARBA" id="ARBA00007294"/>
    </source>
</evidence>
<accession>A0A914Y8Z1</accession>
<keyword evidence="9 12" id="KW-0472">Membrane</keyword>
<dbReference type="AlphaFoldDB" id="A0A914Y8Z1"/>
<keyword evidence="3 12" id="KW-0813">Transport</keyword>
<comment type="similarity">
    <text evidence="2 12">Belongs to the CybS family.</text>
</comment>
<feature type="transmembrane region" description="Helical" evidence="12">
    <location>
        <begin position="82"/>
        <end position="104"/>
    </location>
</feature>
<dbReference type="WBParaSite" id="PSU_v2.g15222.t1">
    <property type="protein sequence ID" value="PSU_v2.g15222.t1"/>
    <property type="gene ID" value="PSU_v2.g15222"/>
</dbReference>
<name>A0A914Y8Z1_9BILA</name>
<keyword evidence="4 12" id="KW-0812">Transmembrane</keyword>
<dbReference type="InterPro" id="IPR034804">
    <property type="entry name" value="SQR/QFR_C/D"/>
</dbReference>
<comment type="subcellular location">
    <subcellularLocation>
        <location evidence="1 12">Mitochondrion inner membrane</location>
        <topology evidence="1 12">Multi-pass membrane protein</topology>
    </subcellularLocation>
</comment>
<keyword evidence="13" id="KW-1185">Reference proteome</keyword>
<evidence type="ECO:0000313" key="13">
    <source>
        <dbReference type="Proteomes" id="UP000887577"/>
    </source>
</evidence>
<keyword evidence="7 12" id="KW-1133">Transmembrane helix</keyword>
<evidence type="ECO:0000256" key="11">
    <source>
        <dbReference type="PIRSR" id="PIRSR607992-2"/>
    </source>
</evidence>
<proteinExistence type="inferred from homology"/>
<evidence type="ECO:0000256" key="4">
    <source>
        <dbReference type="ARBA" id="ARBA00022692"/>
    </source>
</evidence>